<protein>
    <recommendedName>
        <fullName evidence="2">Rhamnogalacturonase A/B/Epimerase-like pectate lyase domain-containing protein</fullName>
    </recommendedName>
</protein>
<dbReference type="SUPFAM" id="SSF51126">
    <property type="entry name" value="Pectin lyase-like"/>
    <property type="match status" value="1"/>
</dbReference>
<reference evidence="4" key="2">
    <citation type="submission" date="2019-10" db="EMBL/GenBank/DDBJ databases">
        <authorList>
            <consortium name="NCBI Genome Project"/>
        </authorList>
    </citation>
    <scope>NUCLEOTIDE SEQUENCE</scope>
    <source>
        <strain evidence="4">NI907</strain>
    </source>
</reference>
<dbReference type="GeneID" id="41959789"/>
<proteinExistence type="predicted"/>
<feature type="region of interest" description="Disordered" evidence="1">
    <location>
        <begin position="1"/>
        <end position="26"/>
    </location>
</feature>
<evidence type="ECO:0000256" key="1">
    <source>
        <dbReference type="SAM" id="MobiDB-lite"/>
    </source>
</evidence>
<dbReference type="AlphaFoldDB" id="A0A6P8B9Q6"/>
<accession>A0A6P8B9Q6</accession>
<evidence type="ECO:0000313" key="4">
    <source>
        <dbReference type="RefSeq" id="XP_030983911.1"/>
    </source>
</evidence>
<dbReference type="InterPro" id="IPR011050">
    <property type="entry name" value="Pectin_lyase_fold/virulence"/>
</dbReference>
<sequence>MSTAGPTGVELEDEEDIDDEEHEPLEGNTAWDVGWTYVDAGYFMVWYENLHLQSTDWETWEMVYERPSAEGPKCSAEGRYDNNTMRAVVTKNGSGGHMSDLTFTGGKWGIYGGNQQFTGQHITFKNCTVAAQLIWEGLGMEVDCCRRPSNSFRMITSRGIGGTSIIESIIRNTDTAVAMCQST</sequence>
<gene>
    <name evidence="4" type="ORF">PgNI_04839</name>
</gene>
<dbReference type="Pfam" id="PF12708">
    <property type="entry name" value="Pect-lyase_RHGA_epim"/>
    <property type="match status" value="1"/>
</dbReference>
<feature type="compositionally biased region" description="Acidic residues" evidence="1">
    <location>
        <begin position="10"/>
        <end position="23"/>
    </location>
</feature>
<dbReference type="Proteomes" id="UP000515153">
    <property type="component" value="Unplaced"/>
</dbReference>
<feature type="domain" description="Rhamnogalacturonase A/B/Epimerase-like pectate lyase" evidence="2">
    <location>
        <begin position="83"/>
        <end position="137"/>
    </location>
</feature>
<dbReference type="InterPro" id="IPR024535">
    <property type="entry name" value="RHGA/B-epi-like_pectate_lyase"/>
</dbReference>
<dbReference type="KEGG" id="pgri:PgNI_04839"/>
<dbReference type="Gene3D" id="2.160.20.10">
    <property type="entry name" value="Single-stranded right-handed beta-helix, Pectin lyase-like"/>
    <property type="match status" value="1"/>
</dbReference>
<reference evidence="4" key="1">
    <citation type="journal article" date="2019" name="Mol. Biol. Evol.">
        <title>Blast fungal genomes show frequent chromosomal changes, gene gains and losses, and effector gene turnover.</title>
        <authorList>
            <person name="Gomez Luciano L.B."/>
            <person name="Jason Tsai I."/>
            <person name="Chuma I."/>
            <person name="Tosa Y."/>
            <person name="Chen Y.H."/>
            <person name="Li J.Y."/>
            <person name="Li M.Y."/>
            <person name="Jade Lu M.Y."/>
            <person name="Nakayashiki H."/>
            <person name="Li W.H."/>
        </authorList>
    </citation>
    <scope>NUCLEOTIDE SEQUENCE</scope>
    <source>
        <strain evidence="4">NI907</strain>
    </source>
</reference>
<reference evidence="4" key="3">
    <citation type="submission" date="2025-08" db="UniProtKB">
        <authorList>
            <consortium name="RefSeq"/>
        </authorList>
    </citation>
    <scope>IDENTIFICATION</scope>
    <source>
        <strain evidence="4">NI907</strain>
    </source>
</reference>
<dbReference type="InterPro" id="IPR012334">
    <property type="entry name" value="Pectin_lyas_fold"/>
</dbReference>
<name>A0A6P8B9Q6_PYRGI</name>
<organism evidence="3 4">
    <name type="scientific">Pyricularia grisea</name>
    <name type="common">Crabgrass-specific blast fungus</name>
    <name type="synonym">Magnaporthe grisea</name>
    <dbReference type="NCBI Taxonomy" id="148305"/>
    <lineage>
        <taxon>Eukaryota</taxon>
        <taxon>Fungi</taxon>
        <taxon>Dikarya</taxon>
        <taxon>Ascomycota</taxon>
        <taxon>Pezizomycotina</taxon>
        <taxon>Sordariomycetes</taxon>
        <taxon>Sordariomycetidae</taxon>
        <taxon>Magnaporthales</taxon>
        <taxon>Pyriculariaceae</taxon>
        <taxon>Pyricularia</taxon>
    </lineage>
</organism>
<dbReference type="RefSeq" id="XP_030983911.1">
    <property type="nucleotide sequence ID" value="XM_031124880.1"/>
</dbReference>
<evidence type="ECO:0000313" key="3">
    <source>
        <dbReference type="Proteomes" id="UP000515153"/>
    </source>
</evidence>
<evidence type="ECO:0000259" key="2">
    <source>
        <dbReference type="Pfam" id="PF12708"/>
    </source>
</evidence>
<keyword evidence="3" id="KW-1185">Reference proteome</keyword>